<dbReference type="VEuPathDB" id="TriTrypDB:ADEAN_000026500"/>
<sequence>MLRRSSAYLMVPYLHAMSPGVRPSEKGNLYRNNNQNAHARVASIQRGQRLFVEDLMFKMLLFPDQAFFTIATMLLAGFTYYACFRTPKDGVSAHSRQVLGGYSDDQLFQRNSEMGQIFEYHKDTIKNSLGEVEQPAIFEAPVGYTSRSGIFTPKKE</sequence>
<gene>
    <name evidence="2" type="ORF">ADEAN_000026500</name>
</gene>
<evidence type="ECO:0000313" key="3">
    <source>
        <dbReference type="Proteomes" id="UP000515908"/>
    </source>
</evidence>
<keyword evidence="1" id="KW-0812">Transmembrane</keyword>
<evidence type="ECO:0000256" key="1">
    <source>
        <dbReference type="SAM" id="Phobius"/>
    </source>
</evidence>
<dbReference type="EMBL" id="LR877145">
    <property type="protein sequence ID" value="CAD2212853.1"/>
    <property type="molecule type" value="Genomic_DNA"/>
</dbReference>
<reference evidence="2 3" key="1">
    <citation type="submission" date="2020-08" db="EMBL/GenBank/DDBJ databases">
        <authorList>
            <person name="Newling K."/>
            <person name="Davey J."/>
            <person name="Forrester S."/>
        </authorList>
    </citation>
    <scope>NUCLEOTIDE SEQUENCE [LARGE SCALE GENOMIC DNA]</scope>
    <source>
        <strain evidence="3">Crithidia deanei Carvalho (ATCC PRA-265)</strain>
    </source>
</reference>
<dbReference type="AlphaFoldDB" id="S9VKU1"/>
<name>S9VKU1_9TRYP</name>
<keyword evidence="1" id="KW-1133">Transmembrane helix</keyword>
<keyword evidence="1" id="KW-0472">Membrane</keyword>
<proteinExistence type="predicted"/>
<dbReference type="OrthoDB" id="275999at2759"/>
<protein>
    <submittedName>
        <fullName evidence="2">Uncharacterized protein</fullName>
    </submittedName>
</protein>
<organism evidence="2 3">
    <name type="scientific">Angomonas deanei</name>
    <dbReference type="NCBI Taxonomy" id="59799"/>
    <lineage>
        <taxon>Eukaryota</taxon>
        <taxon>Discoba</taxon>
        <taxon>Euglenozoa</taxon>
        <taxon>Kinetoplastea</taxon>
        <taxon>Metakinetoplastina</taxon>
        <taxon>Trypanosomatida</taxon>
        <taxon>Trypanosomatidae</taxon>
        <taxon>Strigomonadinae</taxon>
        <taxon>Angomonas</taxon>
    </lineage>
</organism>
<evidence type="ECO:0000313" key="2">
    <source>
        <dbReference type="EMBL" id="CAD2212853.1"/>
    </source>
</evidence>
<accession>S9VKU1</accession>
<feature type="transmembrane region" description="Helical" evidence="1">
    <location>
        <begin position="66"/>
        <end position="84"/>
    </location>
</feature>
<dbReference type="Proteomes" id="UP000515908">
    <property type="component" value="Chromosome 01"/>
</dbReference>
<keyword evidence="3" id="KW-1185">Reference proteome</keyword>